<feature type="region of interest" description="Disordered" evidence="1">
    <location>
        <begin position="26"/>
        <end position="128"/>
    </location>
</feature>
<accession>A0AAP0LFP7</accession>
<feature type="compositionally biased region" description="Basic and acidic residues" evidence="1">
    <location>
        <begin position="45"/>
        <end position="71"/>
    </location>
</feature>
<proteinExistence type="predicted"/>
<evidence type="ECO:0000256" key="1">
    <source>
        <dbReference type="SAM" id="MobiDB-lite"/>
    </source>
</evidence>
<reference evidence="2 3" key="1">
    <citation type="submission" date="2024-01" db="EMBL/GenBank/DDBJ databases">
        <title>Genome assemblies of Stephania.</title>
        <authorList>
            <person name="Yang L."/>
        </authorList>
    </citation>
    <scope>NUCLEOTIDE SEQUENCE [LARGE SCALE GENOMIC DNA]</scope>
    <source>
        <strain evidence="2">YNDBR</strain>
        <tissue evidence="2">Leaf</tissue>
    </source>
</reference>
<dbReference type="AlphaFoldDB" id="A0AAP0LFP7"/>
<name>A0AAP0LFP7_9MAGN</name>
<evidence type="ECO:0000313" key="2">
    <source>
        <dbReference type="EMBL" id="KAK9169743.1"/>
    </source>
</evidence>
<protein>
    <submittedName>
        <fullName evidence="2">Uncharacterized protein</fullName>
    </submittedName>
</protein>
<keyword evidence="3" id="KW-1185">Reference proteome</keyword>
<evidence type="ECO:0000313" key="3">
    <source>
        <dbReference type="Proteomes" id="UP001420932"/>
    </source>
</evidence>
<dbReference type="Proteomes" id="UP001420932">
    <property type="component" value="Unassembled WGS sequence"/>
</dbReference>
<gene>
    <name evidence="2" type="ORF">Syun_001883</name>
</gene>
<organism evidence="2 3">
    <name type="scientific">Stephania yunnanensis</name>
    <dbReference type="NCBI Taxonomy" id="152371"/>
    <lineage>
        <taxon>Eukaryota</taxon>
        <taxon>Viridiplantae</taxon>
        <taxon>Streptophyta</taxon>
        <taxon>Embryophyta</taxon>
        <taxon>Tracheophyta</taxon>
        <taxon>Spermatophyta</taxon>
        <taxon>Magnoliopsida</taxon>
        <taxon>Ranunculales</taxon>
        <taxon>Menispermaceae</taxon>
        <taxon>Menispermoideae</taxon>
        <taxon>Cissampelideae</taxon>
        <taxon>Stephania</taxon>
    </lineage>
</organism>
<comment type="caution">
    <text evidence="2">The sequence shown here is derived from an EMBL/GenBank/DDBJ whole genome shotgun (WGS) entry which is preliminary data.</text>
</comment>
<feature type="compositionally biased region" description="Basic and acidic residues" evidence="1">
    <location>
        <begin position="104"/>
        <end position="123"/>
    </location>
</feature>
<sequence>MLCTPEEASGGDRQHRWTDARLSEAEGIGAETDCDAAIGVQGPVSREKAVKDRRGTSEQRKEGSARDHRGLSEGPSRALRGTVEAGTVDAWTAAGTMETGEGSQRPEHKDDLGEASKQEEISVRQRRANRDGNFFLPFKPGHEQEVVTQGHDFCLLPHPMLTWH</sequence>
<dbReference type="EMBL" id="JBBNAF010000001">
    <property type="protein sequence ID" value="KAK9169743.1"/>
    <property type="molecule type" value="Genomic_DNA"/>
</dbReference>